<dbReference type="InterPro" id="IPR017568">
    <property type="entry name" value="3-oxoacyl-ACP_synth-2"/>
</dbReference>
<dbReference type="EMBL" id="CP033433">
    <property type="protein sequence ID" value="AYQ72338.1"/>
    <property type="molecule type" value="Genomic_DNA"/>
</dbReference>
<keyword evidence="6 14" id="KW-0808">Transferase</keyword>
<dbReference type="InterPro" id="IPR014031">
    <property type="entry name" value="Ketoacyl_synth_C"/>
</dbReference>
<proteinExistence type="inferred from homology"/>
<dbReference type="PANTHER" id="PTHR11712:SF336">
    <property type="entry name" value="3-OXOACYL-[ACYL-CARRIER-PROTEIN] SYNTHASE, MITOCHONDRIAL"/>
    <property type="match status" value="1"/>
</dbReference>
<evidence type="ECO:0000256" key="5">
    <source>
        <dbReference type="ARBA" id="ARBA00022516"/>
    </source>
</evidence>
<evidence type="ECO:0000256" key="15">
    <source>
        <dbReference type="PIRSR" id="PIRSR000447-1"/>
    </source>
</evidence>
<evidence type="ECO:0000256" key="1">
    <source>
        <dbReference type="ARBA" id="ARBA00005194"/>
    </source>
</evidence>
<dbReference type="CDD" id="cd00834">
    <property type="entry name" value="KAS_I_II"/>
    <property type="match status" value="1"/>
</dbReference>
<keyword evidence="10 14" id="KW-0012">Acyltransferase</keyword>
<evidence type="ECO:0000256" key="11">
    <source>
        <dbReference type="ARBA" id="ARBA00024006"/>
    </source>
</evidence>
<sequence length="411" mass="43586">MRNRVVITGMGCVTPLGLDKETSWRSAASGICGIRRLAPERAEQLPVRLAAEIPDFDPHVYMDAKEARRTDRFIQLAIAAAEEAIRDSGLAIGRNADPERTGVWIGSGAGGIRTFEKGMLEVLQRGYRRMSPFALPMFLPNMAASRVAIRHGIRGPANCSVTACASGTNSIGEAFRAIQRGEADVMLAGGAEAPICSIGLASFAAMGALSASDDPAEGCRPFDKGRNGFVMGEGAGVLVLESLLHARERGADIYAELLGFGSCGDGFHVAAPRPDGSDWSRAMSLALEDAGLAPKDIAYINAHGTGTPQGDLVETRAIKQAFGVWAYDVSVSSTKSASGHLLGASGAVEAIFSVLALRDQIIPPTIHFREYDDELDLHYTPNLPRRKTIRAAMSNTFAFGGHNAVLVFGSL</sequence>
<reference evidence="18 19" key="1">
    <citation type="submission" date="2018-10" db="EMBL/GenBank/DDBJ databases">
        <title>Genome Sequence of Cohnella sp.</title>
        <authorList>
            <person name="Srinivasan S."/>
            <person name="Kim M.K."/>
        </authorList>
    </citation>
    <scope>NUCLEOTIDE SEQUENCE [LARGE SCALE GENOMIC DNA]</scope>
    <source>
        <strain evidence="18 19">18JY8-7</strain>
    </source>
</reference>
<keyword evidence="8" id="KW-0443">Lipid metabolism</keyword>
<accession>A0A3G3JVS0</accession>
<comment type="catalytic activity">
    <reaction evidence="12 14">
        <text>(9Z)-hexadecenoyl-[ACP] + malonyl-[ACP] + H(+) = 3-oxo-(11Z)-octadecenoyl-[ACP] + holo-[ACP] + CO2</text>
        <dbReference type="Rhea" id="RHEA:55040"/>
        <dbReference type="Rhea" id="RHEA-COMP:9623"/>
        <dbReference type="Rhea" id="RHEA-COMP:9685"/>
        <dbReference type="Rhea" id="RHEA-COMP:10800"/>
        <dbReference type="Rhea" id="RHEA-COMP:14074"/>
        <dbReference type="ChEBI" id="CHEBI:15378"/>
        <dbReference type="ChEBI" id="CHEBI:16526"/>
        <dbReference type="ChEBI" id="CHEBI:64479"/>
        <dbReference type="ChEBI" id="CHEBI:78449"/>
        <dbReference type="ChEBI" id="CHEBI:83989"/>
        <dbReference type="ChEBI" id="CHEBI:138538"/>
        <dbReference type="EC" id="2.3.1.179"/>
    </reaction>
</comment>
<dbReference type="PROSITE" id="PS52004">
    <property type="entry name" value="KS3_2"/>
    <property type="match status" value="1"/>
</dbReference>
<dbReference type="SUPFAM" id="SSF53901">
    <property type="entry name" value="Thiolase-like"/>
    <property type="match status" value="2"/>
</dbReference>
<dbReference type="Proteomes" id="UP000269097">
    <property type="component" value="Chromosome"/>
</dbReference>
<evidence type="ECO:0000256" key="16">
    <source>
        <dbReference type="RuleBase" id="RU003694"/>
    </source>
</evidence>
<dbReference type="NCBIfam" id="TIGR03150">
    <property type="entry name" value="fabF"/>
    <property type="match status" value="1"/>
</dbReference>
<dbReference type="InterPro" id="IPR020841">
    <property type="entry name" value="PKS_Beta-ketoAc_synthase_dom"/>
</dbReference>
<dbReference type="EC" id="2.3.1.179" evidence="3 14"/>
<dbReference type="KEGG" id="coh:EAV92_06995"/>
<dbReference type="GO" id="GO:0004315">
    <property type="term" value="F:3-oxoacyl-[acyl-carrier-protein] synthase activity"/>
    <property type="evidence" value="ECO:0007669"/>
    <property type="project" value="UniProtKB-UniRule"/>
</dbReference>
<keyword evidence="9 14" id="KW-0275">Fatty acid biosynthesis</keyword>
<gene>
    <name evidence="18" type="primary">fabF</name>
    <name evidence="18" type="ORF">EAV92_06995</name>
</gene>
<dbReference type="Pfam" id="PF00109">
    <property type="entry name" value="ketoacyl-synt"/>
    <property type="match status" value="1"/>
</dbReference>
<evidence type="ECO:0000256" key="13">
    <source>
        <dbReference type="ARBA" id="ARBA00047659"/>
    </source>
</evidence>
<dbReference type="RefSeq" id="WP_123040398.1">
    <property type="nucleotide sequence ID" value="NZ_CP033433.1"/>
</dbReference>
<feature type="domain" description="Ketosynthase family 3 (KS3)" evidence="17">
    <location>
        <begin position="2"/>
        <end position="410"/>
    </location>
</feature>
<evidence type="ECO:0000256" key="3">
    <source>
        <dbReference type="ARBA" id="ARBA00012356"/>
    </source>
</evidence>
<feature type="active site" description="For beta-ketoacyl synthase activity" evidence="15">
    <location>
        <position position="164"/>
    </location>
</feature>
<dbReference type="FunFam" id="3.40.47.10:FF:000018">
    <property type="entry name" value="3-oxoacyl-[acyl-carrier-protein] synthase 2"/>
    <property type="match status" value="1"/>
</dbReference>
<dbReference type="PIRSF" id="PIRSF000447">
    <property type="entry name" value="KAS_II"/>
    <property type="match status" value="1"/>
</dbReference>
<evidence type="ECO:0000259" key="17">
    <source>
        <dbReference type="PROSITE" id="PS52004"/>
    </source>
</evidence>
<evidence type="ECO:0000256" key="7">
    <source>
        <dbReference type="ARBA" id="ARBA00022832"/>
    </source>
</evidence>
<comment type="function">
    <text evidence="11 14">Involved in the type II fatty acid elongation cycle. Catalyzes the elongation of a wide range of acyl-ACP by the addition of two carbons from malonyl-ACP to an acyl acceptor. Can efficiently catalyze the conversion of palmitoleoyl-ACP (cis-hexadec-9-enoyl-ACP) to cis-vaccenoyl-ACP (cis-octadec-11-enoyl-ACP), an essential step in the thermal regulation of fatty acid composition.</text>
</comment>
<organism evidence="18 19">
    <name type="scientific">Cohnella candidum</name>
    <dbReference type="NCBI Taxonomy" id="2674991"/>
    <lineage>
        <taxon>Bacteria</taxon>
        <taxon>Bacillati</taxon>
        <taxon>Bacillota</taxon>
        <taxon>Bacilli</taxon>
        <taxon>Bacillales</taxon>
        <taxon>Paenibacillaceae</taxon>
        <taxon>Cohnella</taxon>
    </lineage>
</organism>
<comment type="pathway">
    <text evidence="1 14">Lipid metabolism; fatty acid biosynthesis.</text>
</comment>
<keyword evidence="19" id="KW-1185">Reference proteome</keyword>
<evidence type="ECO:0000256" key="14">
    <source>
        <dbReference type="PIRNR" id="PIRNR000447"/>
    </source>
</evidence>
<evidence type="ECO:0000256" key="6">
    <source>
        <dbReference type="ARBA" id="ARBA00022679"/>
    </source>
</evidence>
<dbReference type="UniPathway" id="UPA00094"/>
<evidence type="ECO:0000256" key="8">
    <source>
        <dbReference type="ARBA" id="ARBA00023098"/>
    </source>
</evidence>
<keyword evidence="7" id="KW-0276">Fatty acid metabolism</keyword>
<evidence type="ECO:0000313" key="18">
    <source>
        <dbReference type="EMBL" id="AYQ72338.1"/>
    </source>
</evidence>
<dbReference type="GO" id="GO:0030497">
    <property type="term" value="P:fatty acid elongation"/>
    <property type="evidence" value="ECO:0007669"/>
    <property type="project" value="UniProtKB-ARBA"/>
</dbReference>
<comment type="catalytic activity">
    <reaction evidence="13 14">
        <text>a fatty acyl-[ACP] + malonyl-[ACP] + H(+) = a 3-oxoacyl-[ACP] + holo-[ACP] + CO2</text>
        <dbReference type="Rhea" id="RHEA:22836"/>
        <dbReference type="Rhea" id="RHEA-COMP:9623"/>
        <dbReference type="Rhea" id="RHEA-COMP:9685"/>
        <dbReference type="Rhea" id="RHEA-COMP:9916"/>
        <dbReference type="Rhea" id="RHEA-COMP:14125"/>
        <dbReference type="ChEBI" id="CHEBI:15378"/>
        <dbReference type="ChEBI" id="CHEBI:16526"/>
        <dbReference type="ChEBI" id="CHEBI:64479"/>
        <dbReference type="ChEBI" id="CHEBI:78449"/>
        <dbReference type="ChEBI" id="CHEBI:78776"/>
        <dbReference type="ChEBI" id="CHEBI:138651"/>
    </reaction>
</comment>
<name>A0A3G3JVS0_9BACL</name>
<dbReference type="Pfam" id="PF02801">
    <property type="entry name" value="Ketoacyl-synt_C"/>
    <property type="match status" value="1"/>
</dbReference>
<dbReference type="InterPro" id="IPR014030">
    <property type="entry name" value="Ketoacyl_synth_N"/>
</dbReference>
<evidence type="ECO:0000313" key="19">
    <source>
        <dbReference type="Proteomes" id="UP000269097"/>
    </source>
</evidence>
<keyword evidence="5 14" id="KW-0444">Lipid biosynthesis</keyword>
<evidence type="ECO:0000256" key="9">
    <source>
        <dbReference type="ARBA" id="ARBA00023160"/>
    </source>
</evidence>
<dbReference type="InterPro" id="IPR016039">
    <property type="entry name" value="Thiolase-like"/>
</dbReference>
<dbReference type="AlphaFoldDB" id="A0A3G3JVS0"/>
<dbReference type="Gene3D" id="3.40.47.10">
    <property type="match status" value="1"/>
</dbReference>
<evidence type="ECO:0000256" key="4">
    <source>
        <dbReference type="ARBA" id="ARBA00014657"/>
    </source>
</evidence>
<evidence type="ECO:0000256" key="10">
    <source>
        <dbReference type="ARBA" id="ARBA00023315"/>
    </source>
</evidence>
<dbReference type="InterPro" id="IPR000794">
    <property type="entry name" value="Beta-ketoacyl_synthase"/>
</dbReference>
<dbReference type="FunFam" id="3.40.47.10:FF:000029">
    <property type="entry name" value="3-oxoacyl-[acyl-carrier-protein] synthase 1"/>
    <property type="match status" value="1"/>
</dbReference>
<protein>
    <recommendedName>
        <fullName evidence="4 14">3-oxoacyl-[acyl-carrier-protein] synthase 2</fullName>
        <ecNumber evidence="3 14">2.3.1.179</ecNumber>
    </recommendedName>
</protein>
<dbReference type="PANTHER" id="PTHR11712">
    <property type="entry name" value="POLYKETIDE SYNTHASE-RELATED"/>
    <property type="match status" value="1"/>
</dbReference>
<evidence type="ECO:0000256" key="12">
    <source>
        <dbReference type="ARBA" id="ARBA00047318"/>
    </source>
</evidence>
<dbReference type="NCBIfam" id="NF005589">
    <property type="entry name" value="PRK07314.1"/>
    <property type="match status" value="1"/>
</dbReference>
<dbReference type="SMART" id="SM00825">
    <property type="entry name" value="PKS_KS"/>
    <property type="match status" value="1"/>
</dbReference>
<evidence type="ECO:0000256" key="2">
    <source>
        <dbReference type="ARBA" id="ARBA00008467"/>
    </source>
</evidence>
<comment type="similarity">
    <text evidence="2 14 16">Belongs to the thiolase-like superfamily. Beta-ketoacyl-ACP synthases family.</text>
</comment>